<dbReference type="RefSeq" id="WP_116208707.1">
    <property type="nucleotide sequence ID" value="NZ_QUNR01000004.1"/>
</dbReference>
<dbReference type="OrthoDB" id="5741693at2"/>
<dbReference type="AlphaFoldDB" id="A0A3E0H1W1"/>
<proteinExistence type="predicted"/>
<gene>
    <name evidence="2" type="ORF">DFR26_1887</name>
</gene>
<organism evidence="2 3">
    <name type="scientific">Paraperlucidibaca baekdonensis</name>
    <dbReference type="NCBI Taxonomy" id="748120"/>
    <lineage>
        <taxon>Bacteria</taxon>
        <taxon>Pseudomonadati</taxon>
        <taxon>Pseudomonadota</taxon>
        <taxon>Gammaproteobacteria</taxon>
        <taxon>Moraxellales</taxon>
        <taxon>Moraxellaceae</taxon>
        <taxon>Paraperlucidibaca</taxon>
    </lineage>
</organism>
<keyword evidence="3" id="KW-1185">Reference proteome</keyword>
<dbReference type="Gene3D" id="3.30.160.170">
    <property type="entry name" value="FlaG-like"/>
    <property type="match status" value="1"/>
</dbReference>
<feature type="region of interest" description="Disordered" evidence="1">
    <location>
        <begin position="1"/>
        <end position="50"/>
    </location>
</feature>
<dbReference type="EMBL" id="QUNR01000004">
    <property type="protein sequence ID" value="REH36751.1"/>
    <property type="molecule type" value="Genomic_DNA"/>
</dbReference>
<dbReference type="SUPFAM" id="SSF160214">
    <property type="entry name" value="FlaG-like"/>
    <property type="match status" value="1"/>
</dbReference>
<dbReference type="Proteomes" id="UP000256774">
    <property type="component" value="Unassembled WGS sequence"/>
</dbReference>
<evidence type="ECO:0000313" key="3">
    <source>
        <dbReference type="Proteomes" id="UP000256774"/>
    </source>
</evidence>
<dbReference type="InterPro" id="IPR035924">
    <property type="entry name" value="FlaG-like_sf"/>
</dbReference>
<reference evidence="2 3" key="1">
    <citation type="submission" date="2018-08" db="EMBL/GenBank/DDBJ databases">
        <title>Genomic Encyclopedia of Type Strains, Phase IV (KMG-IV): sequencing the most valuable type-strain genomes for metagenomic binning, comparative biology and taxonomic classification.</title>
        <authorList>
            <person name="Goeker M."/>
        </authorList>
    </citation>
    <scope>NUCLEOTIDE SEQUENCE [LARGE SCALE GENOMIC DNA]</scope>
    <source>
        <strain evidence="2 3">DSM 26022</strain>
    </source>
</reference>
<sequence>MTIAHVPANTSSNASLTVVKSTPERATSVAAAEPKPVVDKSAPKAAPEPVSPALLQQWQAQLQAQRKLEFSVDESSGRDVVKVIDSDSGDLIRQFPSEEVLKLSSVAKSGKGGLFADEA</sequence>
<accession>A0A3E0H1W1</accession>
<dbReference type="InterPro" id="IPR005186">
    <property type="entry name" value="FlaG"/>
</dbReference>
<dbReference type="PANTHER" id="PTHR37166:SF1">
    <property type="entry name" value="PROTEIN FLAG"/>
    <property type="match status" value="1"/>
</dbReference>
<name>A0A3E0H1W1_9GAMM</name>
<evidence type="ECO:0000313" key="2">
    <source>
        <dbReference type="EMBL" id="REH36751.1"/>
    </source>
</evidence>
<dbReference type="PANTHER" id="PTHR37166">
    <property type="entry name" value="PROTEIN FLAG"/>
    <property type="match status" value="1"/>
</dbReference>
<comment type="caution">
    <text evidence="2">The sequence shown here is derived from an EMBL/GenBank/DDBJ whole genome shotgun (WGS) entry which is preliminary data.</text>
</comment>
<keyword evidence="2" id="KW-0969">Cilium</keyword>
<dbReference type="Pfam" id="PF03646">
    <property type="entry name" value="FlaG"/>
    <property type="match status" value="1"/>
</dbReference>
<protein>
    <submittedName>
        <fullName evidence="2">Flagellar protein FlaG</fullName>
    </submittedName>
</protein>
<evidence type="ECO:0000256" key="1">
    <source>
        <dbReference type="SAM" id="MobiDB-lite"/>
    </source>
</evidence>
<keyword evidence="2" id="KW-0966">Cell projection</keyword>
<keyword evidence="2" id="KW-0282">Flagellum</keyword>
<feature type="compositionally biased region" description="Polar residues" evidence="1">
    <location>
        <begin position="8"/>
        <end position="20"/>
    </location>
</feature>